<dbReference type="Proteomes" id="UP000297245">
    <property type="component" value="Unassembled WGS sequence"/>
</dbReference>
<proteinExistence type="predicted"/>
<reference evidence="2 3" key="1">
    <citation type="journal article" date="2019" name="Nat. Ecol. Evol.">
        <title>Megaphylogeny resolves global patterns of mushroom evolution.</title>
        <authorList>
            <person name="Varga T."/>
            <person name="Krizsan K."/>
            <person name="Foldi C."/>
            <person name="Dima B."/>
            <person name="Sanchez-Garcia M."/>
            <person name="Sanchez-Ramirez S."/>
            <person name="Szollosi G.J."/>
            <person name="Szarkandi J.G."/>
            <person name="Papp V."/>
            <person name="Albert L."/>
            <person name="Andreopoulos W."/>
            <person name="Angelini C."/>
            <person name="Antonin V."/>
            <person name="Barry K.W."/>
            <person name="Bougher N.L."/>
            <person name="Buchanan P."/>
            <person name="Buyck B."/>
            <person name="Bense V."/>
            <person name="Catcheside P."/>
            <person name="Chovatia M."/>
            <person name="Cooper J."/>
            <person name="Damon W."/>
            <person name="Desjardin D."/>
            <person name="Finy P."/>
            <person name="Geml J."/>
            <person name="Haridas S."/>
            <person name="Hughes K."/>
            <person name="Justo A."/>
            <person name="Karasinski D."/>
            <person name="Kautmanova I."/>
            <person name="Kiss B."/>
            <person name="Kocsube S."/>
            <person name="Kotiranta H."/>
            <person name="LaButti K.M."/>
            <person name="Lechner B.E."/>
            <person name="Liimatainen K."/>
            <person name="Lipzen A."/>
            <person name="Lukacs Z."/>
            <person name="Mihaltcheva S."/>
            <person name="Morgado L.N."/>
            <person name="Niskanen T."/>
            <person name="Noordeloos M.E."/>
            <person name="Ohm R.A."/>
            <person name="Ortiz-Santana B."/>
            <person name="Ovrebo C."/>
            <person name="Racz N."/>
            <person name="Riley R."/>
            <person name="Savchenko A."/>
            <person name="Shiryaev A."/>
            <person name="Soop K."/>
            <person name="Spirin V."/>
            <person name="Szebenyi C."/>
            <person name="Tomsovsky M."/>
            <person name="Tulloss R.E."/>
            <person name="Uehling J."/>
            <person name="Grigoriev I.V."/>
            <person name="Vagvolgyi C."/>
            <person name="Papp T."/>
            <person name="Martin F.M."/>
            <person name="Miettinen O."/>
            <person name="Hibbett D.S."/>
            <person name="Nagy L.G."/>
        </authorList>
    </citation>
    <scope>NUCLEOTIDE SEQUENCE [LARGE SCALE GENOMIC DNA]</scope>
    <source>
        <strain evidence="2 3">CBS 962.96</strain>
    </source>
</reference>
<protein>
    <submittedName>
        <fullName evidence="2">Uncharacterized protein</fullName>
    </submittedName>
</protein>
<dbReference type="OrthoDB" id="3268409at2759"/>
<evidence type="ECO:0000313" key="3">
    <source>
        <dbReference type="Proteomes" id="UP000297245"/>
    </source>
</evidence>
<organism evidence="2 3">
    <name type="scientific">Dendrothele bispora (strain CBS 962.96)</name>
    <dbReference type="NCBI Taxonomy" id="1314807"/>
    <lineage>
        <taxon>Eukaryota</taxon>
        <taxon>Fungi</taxon>
        <taxon>Dikarya</taxon>
        <taxon>Basidiomycota</taxon>
        <taxon>Agaricomycotina</taxon>
        <taxon>Agaricomycetes</taxon>
        <taxon>Agaricomycetidae</taxon>
        <taxon>Agaricales</taxon>
        <taxon>Agaricales incertae sedis</taxon>
        <taxon>Dendrothele</taxon>
    </lineage>
</organism>
<evidence type="ECO:0000313" key="2">
    <source>
        <dbReference type="EMBL" id="THU97214.1"/>
    </source>
</evidence>
<accession>A0A4S8M4T4</accession>
<feature type="region of interest" description="Disordered" evidence="1">
    <location>
        <begin position="1"/>
        <end position="28"/>
    </location>
</feature>
<evidence type="ECO:0000256" key="1">
    <source>
        <dbReference type="SAM" id="MobiDB-lite"/>
    </source>
</evidence>
<dbReference type="EMBL" id="ML179160">
    <property type="protein sequence ID" value="THU97214.1"/>
    <property type="molecule type" value="Genomic_DNA"/>
</dbReference>
<gene>
    <name evidence="2" type="ORF">K435DRAFT_663083</name>
</gene>
<sequence length="716" mass="82515">MDGDASEWLNPANNFAYSRGSPGGQDRRTLTTPLLVNSTGEPVECKVTTHTCTLMEQLQDRLQQELEEQTQLPSPSKDVFNRTAAYISAIRQTGCLSVAYEETHYNSVEAAAQERLLEHRTEMQRGYSKPNACKGRLLFSCLFDGRPVVKCEHYSGLENKDHFFDSSVGNGGYDLDYLEAVLCEDQEEIDRIELQAAALGYGPRTKCRTITNFSSQRTYCPWDHRDNEDFRLEQPKMEVVPCNVTFRQYFPLMEDRKECPFVLIVSRGIHTHPIPLPAKTPGFIKSELQVLLRKLDVDLADLTPRRFLAHPTVKSYLSDRFPQLKFPTISDLHISLANRSHLKIYIDQIKKECFPEGTGWKGLLHLKQQQDRLLTNDEYYIRRMLIIPLDQTEEGDVENEDERSKDDLRVVICMTPEASRRLGHTQYLQSDIAFKRIIGFYEFEISTWDRDLNAAITLCRVYVNRKSATAHCLILHHIDEVLKEDIGRGLQWRHIHGASINDYGKGEFILQWVVDQDRGQALGIGLHLKEIALEHPDKYDLHEPHRLLVELQPYDHLRRFLTLCTVHYGRNIRSCPVTDGIRNLMRSLLCVEHGNWNSTLQEIKEAGGKAGRDWVADKESLPFVFPGICWQFSFIPYNIWMARSMSTSTSEAAHNDVNREGVRCTLVGATKKAMHYDFFKIGSLKVGLNLYWDVGYFDFFYITKTDIRKRQNCGFL</sequence>
<dbReference type="AlphaFoldDB" id="A0A4S8M4T4"/>
<name>A0A4S8M4T4_DENBC</name>
<keyword evidence="3" id="KW-1185">Reference proteome</keyword>